<dbReference type="PANTHER" id="PTHR43297:SF2">
    <property type="entry name" value="DIPEPTIDE TRANSPORT ATP-BINDING PROTEIN DPPD"/>
    <property type="match status" value="1"/>
</dbReference>
<comment type="caution">
    <text evidence="10">The sequence shown here is derived from an EMBL/GenBank/DDBJ whole genome shotgun (WGS) entry which is preliminary data.</text>
</comment>
<keyword evidence="7" id="KW-0472">Membrane</keyword>
<dbReference type="Gene3D" id="3.40.50.300">
    <property type="entry name" value="P-loop containing nucleotide triphosphate hydrolases"/>
    <property type="match status" value="2"/>
</dbReference>
<dbReference type="NCBIfam" id="NF007739">
    <property type="entry name" value="PRK10419.1"/>
    <property type="match status" value="2"/>
</dbReference>
<dbReference type="Proteomes" id="UP000320048">
    <property type="component" value="Unassembled WGS sequence"/>
</dbReference>
<reference evidence="10 11" key="1">
    <citation type="journal article" date="2019" name="Nat. Microbiol.">
        <title>Mediterranean grassland soil C-N compound turnover is dependent on rainfall and depth, and is mediated by genomically divergent microorganisms.</title>
        <authorList>
            <person name="Diamond S."/>
            <person name="Andeer P.F."/>
            <person name="Li Z."/>
            <person name="Crits-Christoph A."/>
            <person name="Burstein D."/>
            <person name="Anantharaman K."/>
            <person name="Lane K.R."/>
            <person name="Thomas B.C."/>
            <person name="Pan C."/>
            <person name="Northen T.R."/>
            <person name="Banfield J.F."/>
        </authorList>
    </citation>
    <scope>NUCLEOTIDE SEQUENCE [LARGE SCALE GENOMIC DNA]</scope>
    <source>
        <strain evidence="10">NP_7</strain>
    </source>
</reference>
<dbReference type="AlphaFoldDB" id="A0A537JB61"/>
<evidence type="ECO:0000256" key="3">
    <source>
        <dbReference type="ARBA" id="ARBA00022448"/>
    </source>
</evidence>
<dbReference type="InterPro" id="IPR027417">
    <property type="entry name" value="P-loop_NTPase"/>
</dbReference>
<protein>
    <submittedName>
        <fullName evidence="10">ABC transporter ATP-binding protein</fullName>
    </submittedName>
</protein>
<dbReference type="PANTHER" id="PTHR43297">
    <property type="entry name" value="OLIGOPEPTIDE TRANSPORT ATP-BINDING PROTEIN APPD"/>
    <property type="match status" value="1"/>
</dbReference>
<dbReference type="PROSITE" id="PS50893">
    <property type="entry name" value="ABC_TRANSPORTER_2"/>
    <property type="match status" value="2"/>
</dbReference>
<evidence type="ECO:0000256" key="2">
    <source>
        <dbReference type="ARBA" id="ARBA00005417"/>
    </source>
</evidence>
<dbReference type="PROSITE" id="PS00211">
    <property type="entry name" value="ABC_TRANSPORTER_1"/>
    <property type="match status" value="1"/>
</dbReference>
<keyword evidence="6 10" id="KW-0067">ATP-binding</keyword>
<feature type="domain" description="ABC transporter" evidence="9">
    <location>
        <begin position="348"/>
        <end position="591"/>
    </location>
</feature>
<evidence type="ECO:0000256" key="8">
    <source>
        <dbReference type="SAM" id="MobiDB-lite"/>
    </source>
</evidence>
<dbReference type="Pfam" id="PF00005">
    <property type="entry name" value="ABC_tran"/>
    <property type="match status" value="2"/>
</dbReference>
<dbReference type="GO" id="GO:0016887">
    <property type="term" value="F:ATP hydrolysis activity"/>
    <property type="evidence" value="ECO:0007669"/>
    <property type="project" value="InterPro"/>
</dbReference>
<organism evidence="10 11">
    <name type="scientific">Candidatus Segetimicrobium genomatis</name>
    <dbReference type="NCBI Taxonomy" id="2569760"/>
    <lineage>
        <taxon>Bacteria</taxon>
        <taxon>Bacillati</taxon>
        <taxon>Candidatus Sysuimicrobiota</taxon>
        <taxon>Candidatus Sysuimicrobiia</taxon>
        <taxon>Candidatus Sysuimicrobiales</taxon>
        <taxon>Candidatus Segetimicrobiaceae</taxon>
        <taxon>Candidatus Segetimicrobium</taxon>
    </lineage>
</organism>
<comment type="subcellular location">
    <subcellularLocation>
        <location evidence="1">Cell membrane</location>
        <topology evidence="1">Peripheral membrane protein</topology>
    </subcellularLocation>
</comment>
<evidence type="ECO:0000313" key="11">
    <source>
        <dbReference type="Proteomes" id="UP000320048"/>
    </source>
</evidence>
<evidence type="ECO:0000256" key="5">
    <source>
        <dbReference type="ARBA" id="ARBA00022741"/>
    </source>
</evidence>
<dbReference type="InterPro" id="IPR050388">
    <property type="entry name" value="ABC_Ni/Peptide_Import"/>
</dbReference>
<feature type="region of interest" description="Disordered" evidence="8">
    <location>
        <begin position="663"/>
        <end position="700"/>
    </location>
</feature>
<proteinExistence type="inferred from homology"/>
<dbReference type="InterPro" id="IPR013563">
    <property type="entry name" value="Oligopep_ABC_C"/>
</dbReference>
<evidence type="ECO:0000256" key="4">
    <source>
        <dbReference type="ARBA" id="ARBA00022475"/>
    </source>
</evidence>
<feature type="domain" description="ABC transporter" evidence="9">
    <location>
        <begin position="6"/>
        <end position="256"/>
    </location>
</feature>
<dbReference type="InterPro" id="IPR003439">
    <property type="entry name" value="ABC_transporter-like_ATP-bd"/>
</dbReference>
<evidence type="ECO:0000313" key="10">
    <source>
        <dbReference type="EMBL" id="TMI80761.1"/>
    </source>
</evidence>
<sequence>MTAPALEVAGLTVSYRRAGEWAAVVSGVSLAIDAGEAYGLVGESGSGKTTLALSVMRYLPRNGRIDAGAIRVDGRDLARMGERDLRRWRGTRLAMVYQDPASALNPALQIGDQIAEVYRFHRGAARGEALRSASDALQRVRMPDADAVLRRYPHQLSGGQQQRVVIAMALAANPRLLILDEPTTGLDVTIEAEVLDLIAALRREIDSAILLISHNLGLVARMCDRIGVMYAGEIVEEGRAHEMFKAPRHPYTMGLLRCLPRFGATKQDTLLEPIPGTLPFPGDRIAGCVFHPRCVLARDRCRRDAPELLAVEPGRRSRCHFSEEVATMPHQVPAVSPRSGPAPHERLLEVTGLRKTFRGPGQGTVAVRDVSLEVMRGETLGLVGESGSGKTTLARCLVGLTEPDGGELTFAGKHAPWRGRDRGPALLQMMQMVFQNPDTTLNPSWTVRGILGRAVRVFLGLRGRAQSRRVAELASGVRLEPRYLDLRAGQLSGGLRQRAAIARALAGKPALAVCDEPVTALDVSVQAAILELLLELQATEGVAYILISHDLAVVRYLADRIGVMYLAQLVEIGEAAAVFAGPQHPYTEALLAAVPVFDTETAPPPIRLAGPIPSLAHPPSGCRFHTRCPRKLGAICEQQEPPWLDAGEGHLIRCHIPPEDLRNLQVKNGHSGNGHAGDRPNPPPSPRADAVTSGGPGSPP</sequence>
<dbReference type="FunFam" id="3.40.50.300:FF:000016">
    <property type="entry name" value="Oligopeptide ABC transporter ATP-binding component"/>
    <property type="match status" value="1"/>
</dbReference>
<comment type="similarity">
    <text evidence="2">Belongs to the ABC transporter superfamily.</text>
</comment>
<dbReference type="InterPro" id="IPR003593">
    <property type="entry name" value="AAA+_ATPase"/>
</dbReference>
<keyword evidence="3" id="KW-0813">Transport</keyword>
<name>A0A537JB61_9BACT</name>
<dbReference type="InterPro" id="IPR017871">
    <property type="entry name" value="ABC_transporter-like_CS"/>
</dbReference>
<dbReference type="Pfam" id="PF08352">
    <property type="entry name" value="oligo_HPY"/>
    <property type="match status" value="2"/>
</dbReference>
<dbReference type="SUPFAM" id="SSF52540">
    <property type="entry name" value="P-loop containing nucleoside triphosphate hydrolases"/>
    <property type="match status" value="2"/>
</dbReference>
<dbReference type="SMART" id="SM00382">
    <property type="entry name" value="AAA"/>
    <property type="match status" value="2"/>
</dbReference>
<gene>
    <name evidence="10" type="ORF">E6H04_08040</name>
</gene>
<evidence type="ECO:0000256" key="7">
    <source>
        <dbReference type="ARBA" id="ARBA00023136"/>
    </source>
</evidence>
<dbReference type="GO" id="GO:0005886">
    <property type="term" value="C:plasma membrane"/>
    <property type="evidence" value="ECO:0007669"/>
    <property type="project" value="UniProtKB-SubCell"/>
</dbReference>
<evidence type="ECO:0000256" key="6">
    <source>
        <dbReference type="ARBA" id="ARBA00022840"/>
    </source>
</evidence>
<dbReference type="CDD" id="cd03257">
    <property type="entry name" value="ABC_NikE_OppD_transporters"/>
    <property type="match status" value="2"/>
</dbReference>
<dbReference type="EMBL" id="VBAO01000200">
    <property type="protein sequence ID" value="TMI80761.1"/>
    <property type="molecule type" value="Genomic_DNA"/>
</dbReference>
<dbReference type="GO" id="GO:0015833">
    <property type="term" value="P:peptide transport"/>
    <property type="evidence" value="ECO:0007669"/>
    <property type="project" value="InterPro"/>
</dbReference>
<accession>A0A537JB61</accession>
<keyword evidence="5" id="KW-0547">Nucleotide-binding</keyword>
<evidence type="ECO:0000259" key="9">
    <source>
        <dbReference type="PROSITE" id="PS50893"/>
    </source>
</evidence>
<evidence type="ECO:0000256" key="1">
    <source>
        <dbReference type="ARBA" id="ARBA00004202"/>
    </source>
</evidence>
<dbReference type="NCBIfam" id="NF008453">
    <property type="entry name" value="PRK11308.1"/>
    <property type="match status" value="2"/>
</dbReference>
<dbReference type="GO" id="GO:0005524">
    <property type="term" value="F:ATP binding"/>
    <property type="evidence" value="ECO:0007669"/>
    <property type="project" value="UniProtKB-KW"/>
</dbReference>
<keyword evidence="4" id="KW-1003">Cell membrane</keyword>
<dbReference type="NCBIfam" id="TIGR01727">
    <property type="entry name" value="oligo_HPY"/>
    <property type="match status" value="2"/>
</dbReference>